<proteinExistence type="predicted"/>
<keyword evidence="3" id="KW-1185">Reference proteome</keyword>
<organism evidence="2 3">
    <name type="scientific">Haemonchus placei</name>
    <name type="common">Barber's pole worm</name>
    <dbReference type="NCBI Taxonomy" id="6290"/>
    <lineage>
        <taxon>Eukaryota</taxon>
        <taxon>Metazoa</taxon>
        <taxon>Ecdysozoa</taxon>
        <taxon>Nematoda</taxon>
        <taxon>Chromadorea</taxon>
        <taxon>Rhabditida</taxon>
        <taxon>Rhabditina</taxon>
        <taxon>Rhabditomorpha</taxon>
        <taxon>Strongyloidea</taxon>
        <taxon>Trichostrongylidae</taxon>
        <taxon>Haemonchus</taxon>
    </lineage>
</organism>
<protein>
    <submittedName>
        <fullName evidence="2">Uncharacterized protein</fullName>
    </submittedName>
</protein>
<dbReference type="Proteomes" id="UP000268014">
    <property type="component" value="Unassembled WGS sequence"/>
</dbReference>
<dbReference type="EMBL" id="UZAF01017446">
    <property type="protein sequence ID" value="VDO41741.1"/>
    <property type="molecule type" value="Genomic_DNA"/>
</dbReference>
<dbReference type="AlphaFoldDB" id="A0A3P7V2P8"/>
<gene>
    <name evidence="2" type="ORF">HPLM_LOCUS10995</name>
</gene>
<evidence type="ECO:0000313" key="2">
    <source>
        <dbReference type="EMBL" id="VDO41741.1"/>
    </source>
</evidence>
<accession>A0A3P7V2P8</accession>
<feature type="compositionally biased region" description="Polar residues" evidence="1">
    <location>
        <begin position="42"/>
        <end position="52"/>
    </location>
</feature>
<feature type="region of interest" description="Disordered" evidence="1">
    <location>
        <begin position="31"/>
        <end position="59"/>
    </location>
</feature>
<evidence type="ECO:0000256" key="1">
    <source>
        <dbReference type="SAM" id="MobiDB-lite"/>
    </source>
</evidence>
<name>A0A3P7V2P8_HAEPC</name>
<evidence type="ECO:0000313" key="3">
    <source>
        <dbReference type="Proteomes" id="UP000268014"/>
    </source>
</evidence>
<sequence>MYLLNSVDEHPLLVSFYTSFLSKATKLNNAPQSPQYIPHRSSAVQSESVQSRQCDKLFV</sequence>
<reference evidence="2 3" key="1">
    <citation type="submission" date="2018-11" db="EMBL/GenBank/DDBJ databases">
        <authorList>
            <consortium name="Pathogen Informatics"/>
        </authorList>
    </citation>
    <scope>NUCLEOTIDE SEQUENCE [LARGE SCALE GENOMIC DNA]</scope>
    <source>
        <strain evidence="2 3">MHpl1</strain>
    </source>
</reference>